<evidence type="ECO:0000256" key="3">
    <source>
        <dbReference type="ARBA" id="ARBA00049429"/>
    </source>
</evidence>
<comment type="pathway">
    <text evidence="1">Amino-acid degradation; L-arginine degradation via ADI pathway; carbamoyl phosphate from L-arginine: step 1/2.</text>
</comment>
<dbReference type="EMBL" id="NHSD01000316">
    <property type="protein sequence ID" value="MBK5928632.1"/>
    <property type="molecule type" value="Genomic_DNA"/>
</dbReference>
<dbReference type="GO" id="GO:0016990">
    <property type="term" value="F:arginine deiminase activity"/>
    <property type="evidence" value="ECO:0007669"/>
    <property type="project" value="UniProtKB-EC"/>
</dbReference>
<name>A0A934TNP9_9RHOB</name>
<dbReference type="AlphaFoldDB" id="A0A934TNP9"/>
<dbReference type="Proteomes" id="UP000706333">
    <property type="component" value="Unassembled WGS sequence"/>
</dbReference>
<comment type="caution">
    <text evidence="4">The sequence shown here is derived from an EMBL/GenBank/DDBJ whole genome shotgun (WGS) entry which is preliminary data.</text>
</comment>
<dbReference type="EC" id="3.5.3.6" evidence="2"/>
<dbReference type="PANTHER" id="PTHR47271:SF2">
    <property type="entry name" value="ARGININE DEIMINASE"/>
    <property type="match status" value="1"/>
</dbReference>
<dbReference type="Gene3D" id="3.75.10.10">
    <property type="entry name" value="L-arginine/glycine Amidinotransferase, Chain A"/>
    <property type="match status" value="1"/>
</dbReference>
<comment type="catalytic activity">
    <reaction evidence="3">
        <text>L-arginine + H2O = L-citrulline + NH4(+)</text>
        <dbReference type="Rhea" id="RHEA:19597"/>
        <dbReference type="ChEBI" id="CHEBI:15377"/>
        <dbReference type="ChEBI" id="CHEBI:28938"/>
        <dbReference type="ChEBI" id="CHEBI:32682"/>
        <dbReference type="ChEBI" id="CHEBI:57743"/>
        <dbReference type="EC" id="3.5.3.6"/>
    </reaction>
</comment>
<sequence length="335" mass="36921">MSAISENEYRYNATMKLFPAAAEPAFESAAQQTALWGRQWGCDNDVGRLRMVLMHRPGEELSIVDPTKRIPDINSYGDVEAGWFWRGDTLPPLEALQAEHDALADLLRSEGVEVVMLDSVGRDRMKSCYTRDSLIAVKGGAIVPRLGPAIRRGEEVHSYATVARLGMPVLRTIHGTGLMEGGSFMWLDPKTAVVSRSTRGNEEGARQIEEVLAAQGVELIRVDVTGYRLHIDGMIVMLDVDKAIINPSQLPFWFLELLDRRGIRTVSVKPEDPVSTVNCLAIAPSRVVMSRGVGDRTREDLDKLGVTVLETDYDQMYLGGGGIHCSTSPLIRDSV</sequence>
<dbReference type="PANTHER" id="PTHR47271">
    <property type="entry name" value="ARGININE DEIMINASE"/>
    <property type="match status" value="1"/>
</dbReference>
<reference evidence="4" key="2">
    <citation type="journal article" date="2020" name="Microorganisms">
        <title>Osmotic Adaptation and Compatible Solute Biosynthesis of Phototrophic Bacteria as Revealed from Genome Analyses.</title>
        <authorList>
            <person name="Imhoff J.F."/>
            <person name="Rahn T."/>
            <person name="Kunzel S."/>
            <person name="Keller A."/>
            <person name="Neulinger S.C."/>
        </authorList>
    </citation>
    <scope>NUCLEOTIDE SEQUENCE</scope>
    <source>
        <strain evidence="4">LMG 28126</strain>
    </source>
</reference>
<dbReference type="Pfam" id="PF19420">
    <property type="entry name" value="DDAH_eukar"/>
    <property type="match status" value="1"/>
</dbReference>
<dbReference type="GO" id="GO:0019546">
    <property type="term" value="P:L-arginine deiminase pathway"/>
    <property type="evidence" value="ECO:0007669"/>
    <property type="project" value="TreeGrafter"/>
</dbReference>
<dbReference type="SUPFAM" id="SSF55909">
    <property type="entry name" value="Pentein"/>
    <property type="match status" value="1"/>
</dbReference>
<organism evidence="4 5">
    <name type="scientific">Rhodobaculum claviforme</name>
    <dbReference type="NCBI Taxonomy" id="1549854"/>
    <lineage>
        <taxon>Bacteria</taxon>
        <taxon>Pseudomonadati</taxon>
        <taxon>Pseudomonadota</taxon>
        <taxon>Alphaproteobacteria</taxon>
        <taxon>Rhodobacterales</taxon>
        <taxon>Paracoccaceae</taxon>
        <taxon>Rhodobaculum</taxon>
    </lineage>
</organism>
<evidence type="ECO:0000256" key="1">
    <source>
        <dbReference type="ARBA" id="ARBA00005213"/>
    </source>
</evidence>
<gene>
    <name evidence="4" type="ORF">CCR87_15055</name>
</gene>
<protein>
    <recommendedName>
        <fullName evidence="2">arginine deiminase</fullName>
        <ecNumber evidence="2">3.5.3.6</ecNumber>
    </recommendedName>
</protein>
<evidence type="ECO:0000256" key="2">
    <source>
        <dbReference type="ARBA" id="ARBA00012171"/>
    </source>
</evidence>
<evidence type="ECO:0000313" key="5">
    <source>
        <dbReference type="Proteomes" id="UP000706333"/>
    </source>
</evidence>
<accession>A0A934TNP9</accession>
<proteinExistence type="predicted"/>
<evidence type="ECO:0000313" key="4">
    <source>
        <dbReference type="EMBL" id="MBK5928632.1"/>
    </source>
</evidence>
<reference evidence="4" key="1">
    <citation type="submission" date="2017-05" db="EMBL/GenBank/DDBJ databases">
        <authorList>
            <person name="Imhoff J.F."/>
            <person name="Rahn T."/>
            <person name="Kuenzel S."/>
            <person name="Neulinger S.C."/>
        </authorList>
    </citation>
    <scope>NUCLEOTIDE SEQUENCE</scope>
    <source>
        <strain evidence="4">LMG 28126</strain>
    </source>
</reference>
<keyword evidence="5" id="KW-1185">Reference proteome</keyword>
<dbReference type="RefSeq" id="WP_201158395.1">
    <property type="nucleotide sequence ID" value="NZ_NHSD01000316.1"/>
</dbReference>